<dbReference type="SUPFAM" id="SSF89447">
    <property type="entry name" value="AbrB/MazE/MraZ-like"/>
    <property type="match status" value="1"/>
</dbReference>
<dbReference type="SMART" id="SM00966">
    <property type="entry name" value="SpoVT_AbrB"/>
    <property type="match status" value="1"/>
</dbReference>
<dbReference type="Gene3D" id="1.10.260.40">
    <property type="entry name" value="lambda repressor-like DNA-binding domains"/>
    <property type="match status" value="1"/>
</dbReference>
<proteinExistence type="predicted"/>
<dbReference type="PANTHER" id="PTHR46558">
    <property type="entry name" value="TRACRIPTIONAL REGULATORY PROTEIN-RELATED-RELATED"/>
    <property type="match status" value="1"/>
</dbReference>
<organism evidence="3 4">
    <name type="scientific">Candidatus Blautia pullistercoris</name>
    <dbReference type="NCBI Taxonomy" id="2838499"/>
    <lineage>
        <taxon>Bacteria</taxon>
        <taxon>Bacillati</taxon>
        <taxon>Bacillota</taxon>
        <taxon>Clostridia</taxon>
        <taxon>Lachnospirales</taxon>
        <taxon>Lachnospiraceae</taxon>
        <taxon>Blautia</taxon>
    </lineage>
</organism>
<accession>A0A9D1VPA4</accession>
<evidence type="ECO:0000256" key="1">
    <source>
        <dbReference type="ARBA" id="ARBA00023125"/>
    </source>
</evidence>
<feature type="domain" description="HTH cro/C1-type" evidence="2">
    <location>
        <begin position="12"/>
        <end position="66"/>
    </location>
</feature>
<gene>
    <name evidence="3" type="ORF">H9738_14550</name>
</gene>
<evidence type="ECO:0000313" key="3">
    <source>
        <dbReference type="EMBL" id="HIX39061.1"/>
    </source>
</evidence>
<dbReference type="CDD" id="cd00093">
    <property type="entry name" value="HTH_XRE"/>
    <property type="match status" value="1"/>
</dbReference>
<dbReference type="InterPro" id="IPR001387">
    <property type="entry name" value="Cro/C1-type_HTH"/>
</dbReference>
<dbReference type="InterPro" id="IPR007159">
    <property type="entry name" value="SpoVT-AbrB_dom"/>
</dbReference>
<dbReference type="SUPFAM" id="SSF47413">
    <property type="entry name" value="lambda repressor-like DNA-binding domains"/>
    <property type="match status" value="1"/>
</dbReference>
<dbReference type="PROSITE" id="PS50943">
    <property type="entry name" value="HTH_CROC1"/>
    <property type="match status" value="1"/>
</dbReference>
<name>A0A9D1VPA4_9FIRM</name>
<dbReference type="NCBIfam" id="TIGR01439">
    <property type="entry name" value="lp_hng_hel_AbrB"/>
    <property type="match status" value="1"/>
</dbReference>
<dbReference type="Pfam" id="PF01381">
    <property type="entry name" value="HTH_3"/>
    <property type="match status" value="1"/>
</dbReference>
<sequence length="156" mass="17169">MKKQTNLISQNLTALRQYHKYSQEEVAEKVGVTRQAVAKWEAGETVPDIINCDALADLYDVSVDALIHHDQKESHIPIPPKGKHLFGTVKIGDRGQIVLPKKARDLFHIKSGDLLVVLGDENPGSAGIALIPGDTVLRNIAFLRDMLGSEKEVPNE</sequence>
<dbReference type="EMBL" id="DXFG01000333">
    <property type="protein sequence ID" value="HIX39061.1"/>
    <property type="molecule type" value="Genomic_DNA"/>
</dbReference>
<protein>
    <submittedName>
        <fullName evidence="3">Helix-turn-helix domain-containing protein</fullName>
    </submittedName>
</protein>
<dbReference type="SMART" id="SM00530">
    <property type="entry name" value="HTH_XRE"/>
    <property type="match status" value="1"/>
</dbReference>
<evidence type="ECO:0000313" key="4">
    <source>
        <dbReference type="Proteomes" id="UP000824230"/>
    </source>
</evidence>
<reference evidence="3" key="1">
    <citation type="journal article" date="2021" name="PeerJ">
        <title>Extensive microbial diversity within the chicken gut microbiome revealed by metagenomics and culture.</title>
        <authorList>
            <person name="Gilroy R."/>
            <person name="Ravi A."/>
            <person name="Getino M."/>
            <person name="Pursley I."/>
            <person name="Horton D.L."/>
            <person name="Alikhan N.F."/>
            <person name="Baker D."/>
            <person name="Gharbi K."/>
            <person name="Hall N."/>
            <person name="Watson M."/>
            <person name="Adriaenssens E.M."/>
            <person name="Foster-Nyarko E."/>
            <person name="Jarju S."/>
            <person name="Secka A."/>
            <person name="Antonio M."/>
            <person name="Oren A."/>
            <person name="Chaudhuri R.R."/>
            <person name="La Ragione R."/>
            <person name="Hildebrand F."/>
            <person name="Pallen M.J."/>
        </authorList>
    </citation>
    <scope>NUCLEOTIDE SEQUENCE</scope>
    <source>
        <strain evidence="3">ChiHjej12B11-1927</strain>
    </source>
</reference>
<keyword evidence="1" id="KW-0238">DNA-binding</keyword>
<evidence type="ECO:0000259" key="2">
    <source>
        <dbReference type="PROSITE" id="PS50943"/>
    </source>
</evidence>
<comment type="caution">
    <text evidence="3">The sequence shown here is derived from an EMBL/GenBank/DDBJ whole genome shotgun (WGS) entry which is preliminary data.</text>
</comment>
<dbReference type="Gene3D" id="2.10.260.10">
    <property type="match status" value="1"/>
</dbReference>
<dbReference type="Proteomes" id="UP000824230">
    <property type="component" value="Unassembled WGS sequence"/>
</dbReference>
<dbReference type="AlphaFoldDB" id="A0A9D1VPA4"/>
<dbReference type="InterPro" id="IPR037914">
    <property type="entry name" value="SpoVT-AbrB_sf"/>
</dbReference>
<dbReference type="PANTHER" id="PTHR46558:SF13">
    <property type="entry name" value="HTH-TYPE TRANSCRIPTIONAL REGULATOR IMMR"/>
    <property type="match status" value="1"/>
</dbReference>
<dbReference type="InterPro" id="IPR010982">
    <property type="entry name" value="Lambda_DNA-bd_dom_sf"/>
</dbReference>
<dbReference type="GO" id="GO:0003677">
    <property type="term" value="F:DNA binding"/>
    <property type="evidence" value="ECO:0007669"/>
    <property type="project" value="UniProtKB-KW"/>
</dbReference>
<reference evidence="3" key="2">
    <citation type="submission" date="2021-04" db="EMBL/GenBank/DDBJ databases">
        <authorList>
            <person name="Gilroy R."/>
        </authorList>
    </citation>
    <scope>NUCLEOTIDE SEQUENCE</scope>
    <source>
        <strain evidence="3">ChiHjej12B11-1927</strain>
    </source>
</reference>